<accession>A0A0F9N0A9</accession>
<reference evidence="1" key="1">
    <citation type="journal article" date="2015" name="Nature">
        <title>Complex archaea that bridge the gap between prokaryotes and eukaryotes.</title>
        <authorList>
            <person name="Spang A."/>
            <person name="Saw J.H."/>
            <person name="Jorgensen S.L."/>
            <person name="Zaremba-Niedzwiedzka K."/>
            <person name="Martijn J."/>
            <person name="Lind A.E."/>
            <person name="van Eijk R."/>
            <person name="Schleper C."/>
            <person name="Guy L."/>
            <person name="Ettema T.J."/>
        </authorList>
    </citation>
    <scope>NUCLEOTIDE SEQUENCE</scope>
</reference>
<dbReference type="EMBL" id="LAZR01004142">
    <property type="protein sequence ID" value="KKN11369.1"/>
    <property type="molecule type" value="Genomic_DNA"/>
</dbReference>
<gene>
    <name evidence="1" type="ORF">LCGC14_1027090</name>
</gene>
<proteinExistence type="predicted"/>
<sequence>MKNKLCKHYIELWTGETCRGNNNKNCTCSGVRLQCNFPEYFKEIIK</sequence>
<protein>
    <submittedName>
        <fullName evidence="1">Uncharacterized protein</fullName>
    </submittedName>
</protein>
<evidence type="ECO:0000313" key="1">
    <source>
        <dbReference type="EMBL" id="KKN11369.1"/>
    </source>
</evidence>
<name>A0A0F9N0A9_9ZZZZ</name>
<organism evidence="1">
    <name type="scientific">marine sediment metagenome</name>
    <dbReference type="NCBI Taxonomy" id="412755"/>
    <lineage>
        <taxon>unclassified sequences</taxon>
        <taxon>metagenomes</taxon>
        <taxon>ecological metagenomes</taxon>
    </lineage>
</organism>
<comment type="caution">
    <text evidence="1">The sequence shown here is derived from an EMBL/GenBank/DDBJ whole genome shotgun (WGS) entry which is preliminary data.</text>
</comment>
<dbReference type="AlphaFoldDB" id="A0A0F9N0A9"/>